<feature type="domain" description="GST C-terminal" evidence="1">
    <location>
        <begin position="43"/>
        <end position="165"/>
    </location>
</feature>
<reference evidence="3" key="1">
    <citation type="journal article" date="2019" name="Int. J. Syst. Evol. Microbiol.">
        <title>The Global Catalogue of Microorganisms (GCM) 10K type strain sequencing project: providing services to taxonomists for standard genome sequencing and annotation.</title>
        <authorList>
            <consortium name="The Broad Institute Genomics Platform"/>
            <consortium name="The Broad Institute Genome Sequencing Center for Infectious Disease"/>
            <person name="Wu L."/>
            <person name="Ma J."/>
        </authorList>
    </citation>
    <scope>NUCLEOTIDE SEQUENCE [LARGE SCALE GENOMIC DNA]</scope>
    <source>
        <strain evidence="3">CCUG 66188</strain>
    </source>
</reference>
<dbReference type="Gene3D" id="3.40.30.10">
    <property type="entry name" value="Glutaredoxin"/>
    <property type="match status" value="1"/>
</dbReference>
<dbReference type="SUPFAM" id="SSF52833">
    <property type="entry name" value="Thioredoxin-like"/>
    <property type="match status" value="1"/>
</dbReference>
<dbReference type="EMBL" id="JBHSWG010000004">
    <property type="protein sequence ID" value="MFC6762595.1"/>
    <property type="molecule type" value="Genomic_DNA"/>
</dbReference>
<dbReference type="SUPFAM" id="SSF47616">
    <property type="entry name" value="GST C-terminal domain-like"/>
    <property type="match status" value="1"/>
</dbReference>
<accession>A0ABW2BA13</accession>
<comment type="caution">
    <text evidence="2">The sequence shown here is derived from an EMBL/GenBank/DDBJ whole genome shotgun (WGS) entry which is preliminary data.</text>
</comment>
<dbReference type="InterPro" id="IPR036282">
    <property type="entry name" value="Glutathione-S-Trfase_C_sf"/>
</dbReference>
<dbReference type="Proteomes" id="UP001596353">
    <property type="component" value="Unassembled WGS sequence"/>
</dbReference>
<dbReference type="Pfam" id="PF13410">
    <property type="entry name" value="GST_C_2"/>
    <property type="match status" value="1"/>
</dbReference>
<evidence type="ECO:0000259" key="1">
    <source>
        <dbReference type="PROSITE" id="PS50405"/>
    </source>
</evidence>
<dbReference type="PANTHER" id="PTHR44051">
    <property type="entry name" value="GLUTATHIONE S-TRANSFERASE-RELATED"/>
    <property type="match status" value="1"/>
</dbReference>
<gene>
    <name evidence="2" type="ORF">ACFQFQ_28430</name>
</gene>
<protein>
    <submittedName>
        <fullName evidence="2">Glutathione S-transferase family protein</fullName>
    </submittedName>
</protein>
<dbReference type="InterPro" id="IPR010987">
    <property type="entry name" value="Glutathione-S-Trfase_C-like"/>
</dbReference>
<dbReference type="InterPro" id="IPR036249">
    <property type="entry name" value="Thioredoxin-like_sf"/>
</dbReference>
<organism evidence="2 3">
    <name type="scientific">Sulfitobacter porphyrae</name>
    <dbReference type="NCBI Taxonomy" id="1246864"/>
    <lineage>
        <taxon>Bacteria</taxon>
        <taxon>Pseudomonadati</taxon>
        <taxon>Pseudomonadota</taxon>
        <taxon>Alphaproteobacteria</taxon>
        <taxon>Rhodobacterales</taxon>
        <taxon>Roseobacteraceae</taxon>
        <taxon>Sulfitobacter</taxon>
    </lineage>
</organism>
<proteinExistence type="predicted"/>
<dbReference type="Gene3D" id="1.20.1050.10">
    <property type="match status" value="1"/>
</dbReference>
<keyword evidence="3" id="KW-1185">Reference proteome</keyword>
<evidence type="ECO:0000313" key="3">
    <source>
        <dbReference type="Proteomes" id="UP001596353"/>
    </source>
</evidence>
<evidence type="ECO:0000313" key="2">
    <source>
        <dbReference type="EMBL" id="MFC6762595.1"/>
    </source>
</evidence>
<name>A0ABW2BA13_9RHOB</name>
<dbReference type="PANTHER" id="PTHR44051:SF8">
    <property type="entry name" value="GLUTATHIONE S-TRANSFERASE GSTA"/>
    <property type="match status" value="1"/>
</dbReference>
<sequence>MAQNTKGKVPALGLPDGSVLTEFPAIAMWLADSFPEAGLAPDSAIKRARISEMLDYIVGSVHMRGFTFDKMPQKFLSDPAGQATLRAHGRAEVARGLGFLSNALGHSAFLLGDFSAADAALFYVLDWAEQDGGYDLPANLERCLARIRARPACLAAAPLLRRPQG</sequence>
<dbReference type="PROSITE" id="PS50405">
    <property type="entry name" value="GST_CTER"/>
    <property type="match status" value="1"/>
</dbReference>